<feature type="region of interest" description="Disordered" evidence="1">
    <location>
        <begin position="371"/>
        <end position="394"/>
    </location>
</feature>
<keyword evidence="2" id="KW-0808">Transferase</keyword>
<dbReference type="InterPro" id="IPR052736">
    <property type="entry name" value="Stf3_sulfotransferase"/>
</dbReference>
<sequence>MSQQGPVSESSHQSLPVWCGLTLRNWLALLRLKPTIDRASWKRVVGISAASTANSVFSAVENLLYSRRTRRATVAPPVFVLGHWRSGTTFLHQLLTRDPRFAAPTLFECSFPSHFLATESWLARLTSWMQPRTRPMDAVENSWDAPAEEEIALLLLTLASPYLVSAFPDRPEAVARFNSLAGGLSKEELQQWKDDYVRFLRKLSLRHGKPLVLKSPANTSRLPLLLELFPEARFIHIVRNPYAVFSSTMHLHRVLSRENGLTSRPPVDLEERVLSSYLAMYHSYHLYRMKIPAHQRYELKFEDLEGDPVGELQAMYAHFGWSGADRIPEWLARDLERQPGFRKNSFRLPEGLRRRVAQQWEPVFHRYGYPFESPSQTSSEPAFDQTSPSRSGSE</sequence>
<dbReference type="GO" id="GO:0016740">
    <property type="term" value="F:transferase activity"/>
    <property type="evidence" value="ECO:0007669"/>
    <property type="project" value="UniProtKB-KW"/>
</dbReference>
<dbReference type="RefSeq" id="WP_145026642.1">
    <property type="nucleotide sequence ID" value="NZ_CP036271.1"/>
</dbReference>
<dbReference type="PANTHER" id="PTHR36451:SF1">
    <property type="entry name" value="OMEGA-HYDROXY-BETA-DIHYDROMENAQUINONE-9 SULFOTRANSFERASE STF3"/>
    <property type="match status" value="1"/>
</dbReference>
<accession>A0A517S895</accession>
<dbReference type="PANTHER" id="PTHR36451">
    <property type="entry name" value="PAPS-DEPENDENT SULFOTRANSFERASE STF3"/>
    <property type="match status" value="1"/>
</dbReference>
<name>A0A517S895_9PLAN</name>
<gene>
    <name evidence="2" type="ORF">Pan44_03570</name>
</gene>
<evidence type="ECO:0000313" key="3">
    <source>
        <dbReference type="Proteomes" id="UP000315700"/>
    </source>
</evidence>
<dbReference type="SUPFAM" id="SSF52540">
    <property type="entry name" value="P-loop containing nucleoside triphosphate hydrolases"/>
    <property type="match status" value="1"/>
</dbReference>
<organism evidence="2 3">
    <name type="scientific">Caulifigura coniformis</name>
    <dbReference type="NCBI Taxonomy" id="2527983"/>
    <lineage>
        <taxon>Bacteria</taxon>
        <taxon>Pseudomonadati</taxon>
        <taxon>Planctomycetota</taxon>
        <taxon>Planctomycetia</taxon>
        <taxon>Planctomycetales</taxon>
        <taxon>Planctomycetaceae</taxon>
        <taxon>Caulifigura</taxon>
    </lineage>
</organism>
<dbReference type="InterPro" id="IPR027417">
    <property type="entry name" value="P-loop_NTPase"/>
</dbReference>
<dbReference type="Pfam" id="PF13469">
    <property type="entry name" value="Sulfotransfer_3"/>
    <property type="match status" value="1"/>
</dbReference>
<dbReference type="OrthoDB" id="9777890at2"/>
<dbReference type="Gene3D" id="3.40.50.300">
    <property type="entry name" value="P-loop containing nucleotide triphosphate hydrolases"/>
    <property type="match status" value="1"/>
</dbReference>
<protein>
    <submittedName>
        <fullName evidence="2">Sulfotransferase domain protein</fullName>
    </submittedName>
</protein>
<dbReference type="KEGG" id="ccos:Pan44_03570"/>
<dbReference type="EMBL" id="CP036271">
    <property type="protein sequence ID" value="QDT52347.1"/>
    <property type="molecule type" value="Genomic_DNA"/>
</dbReference>
<dbReference type="AlphaFoldDB" id="A0A517S895"/>
<evidence type="ECO:0000313" key="2">
    <source>
        <dbReference type="EMBL" id="QDT52347.1"/>
    </source>
</evidence>
<dbReference type="InParanoid" id="A0A517S895"/>
<evidence type="ECO:0000256" key="1">
    <source>
        <dbReference type="SAM" id="MobiDB-lite"/>
    </source>
</evidence>
<reference evidence="2 3" key="1">
    <citation type="submission" date="2019-02" db="EMBL/GenBank/DDBJ databases">
        <title>Deep-cultivation of Planctomycetes and their phenomic and genomic characterization uncovers novel biology.</title>
        <authorList>
            <person name="Wiegand S."/>
            <person name="Jogler M."/>
            <person name="Boedeker C."/>
            <person name="Pinto D."/>
            <person name="Vollmers J."/>
            <person name="Rivas-Marin E."/>
            <person name="Kohn T."/>
            <person name="Peeters S.H."/>
            <person name="Heuer A."/>
            <person name="Rast P."/>
            <person name="Oberbeckmann S."/>
            <person name="Bunk B."/>
            <person name="Jeske O."/>
            <person name="Meyerdierks A."/>
            <person name="Storesund J.E."/>
            <person name="Kallscheuer N."/>
            <person name="Luecker S."/>
            <person name="Lage O.M."/>
            <person name="Pohl T."/>
            <person name="Merkel B.J."/>
            <person name="Hornburger P."/>
            <person name="Mueller R.-W."/>
            <person name="Bruemmer F."/>
            <person name="Labrenz M."/>
            <person name="Spormann A.M."/>
            <person name="Op den Camp H."/>
            <person name="Overmann J."/>
            <person name="Amann R."/>
            <person name="Jetten M.S.M."/>
            <person name="Mascher T."/>
            <person name="Medema M.H."/>
            <person name="Devos D.P."/>
            <person name="Kaster A.-K."/>
            <person name="Ovreas L."/>
            <person name="Rohde M."/>
            <person name="Galperin M.Y."/>
            <person name="Jogler C."/>
        </authorList>
    </citation>
    <scope>NUCLEOTIDE SEQUENCE [LARGE SCALE GENOMIC DNA]</scope>
    <source>
        <strain evidence="2 3">Pan44</strain>
    </source>
</reference>
<keyword evidence="3" id="KW-1185">Reference proteome</keyword>
<dbReference type="Proteomes" id="UP000315700">
    <property type="component" value="Chromosome"/>
</dbReference>
<feature type="compositionally biased region" description="Polar residues" evidence="1">
    <location>
        <begin position="373"/>
        <end position="394"/>
    </location>
</feature>
<proteinExistence type="predicted"/>